<sequence>MKSRKEKFRRRILDSLKEKAVLSNDRGKFIKSQFTKPNKKVRRHSGRYTPQIHQKGKFSEMIANAEEPKEEYDDWVEYRDGFRDLSHYGSCGNRCEICKAKNERIKRQVARRKVKMGPRGF</sequence>
<proteinExistence type="predicted"/>
<reference evidence="1" key="1">
    <citation type="journal article" date="2014" name="Front. Microbiol.">
        <title>High frequency of phylogenetically diverse reductive dehalogenase-homologous genes in deep subseafloor sedimentary metagenomes.</title>
        <authorList>
            <person name="Kawai M."/>
            <person name="Futagami T."/>
            <person name="Toyoda A."/>
            <person name="Takaki Y."/>
            <person name="Nishi S."/>
            <person name="Hori S."/>
            <person name="Arai W."/>
            <person name="Tsubouchi T."/>
            <person name="Morono Y."/>
            <person name="Uchiyama I."/>
            <person name="Ito T."/>
            <person name="Fujiyama A."/>
            <person name="Inagaki F."/>
            <person name="Takami H."/>
        </authorList>
    </citation>
    <scope>NUCLEOTIDE SEQUENCE</scope>
    <source>
        <strain evidence="1">Expedition CK06-06</strain>
    </source>
</reference>
<organism evidence="1">
    <name type="scientific">marine sediment metagenome</name>
    <dbReference type="NCBI Taxonomy" id="412755"/>
    <lineage>
        <taxon>unclassified sequences</taxon>
        <taxon>metagenomes</taxon>
        <taxon>ecological metagenomes</taxon>
    </lineage>
</organism>
<dbReference type="EMBL" id="BART01025038">
    <property type="protein sequence ID" value="GAG95967.1"/>
    <property type="molecule type" value="Genomic_DNA"/>
</dbReference>
<name>X1CSP3_9ZZZZ</name>
<dbReference type="AlphaFoldDB" id="X1CSP3"/>
<gene>
    <name evidence="1" type="ORF">S01H4_45036</name>
</gene>
<comment type="caution">
    <text evidence="1">The sequence shown here is derived from an EMBL/GenBank/DDBJ whole genome shotgun (WGS) entry which is preliminary data.</text>
</comment>
<protein>
    <submittedName>
        <fullName evidence="1">Uncharacterized protein</fullName>
    </submittedName>
</protein>
<accession>X1CSP3</accession>
<evidence type="ECO:0000313" key="1">
    <source>
        <dbReference type="EMBL" id="GAG95967.1"/>
    </source>
</evidence>